<name>A0ABY7GR77_9GAMM</name>
<reference evidence="2" key="1">
    <citation type="submission" date="2022-11" db="EMBL/GenBank/DDBJ databases">
        <title>Methylomonas rapida sp. nov., Carotenoid-Producing Obligate Methanotrophs with High Growth Characteristics and Biotechnological Potential.</title>
        <authorList>
            <person name="Tikhonova E.N."/>
            <person name="Suleimanov R.Z."/>
            <person name="Miroshnikov K."/>
            <person name="Oshkin I.Y."/>
            <person name="Belova S.E."/>
            <person name="Danilova O.V."/>
            <person name="Ashikhmin A."/>
            <person name="Konopkin A."/>
            <person name="But S.Y."/>
            <person name="Khmelenina V.N."/>
            <person name="Kuznetsov N."/>
            <person name="Pimenov N.V."/>
            <person name="Dedysh S.N."/>
        </authorList>
    </citation>
    <scope>NUCLEOTIDE SEQUENCE</scope>
    <source>
        <strain evidence="2">MP1</strain>
    </source>
</reference>
<sequence>MADNLQSAIARKLSESPIGLFRSQLLEKIPQELSNNDAEKISRSLNAMLNAGHVSKGARQGMDGCRWTITPQGRAAYSVLHDDADDPAADDNAVIEPPAELPIKTYPPAMLETLQQETAPAGQSLLLDPAYEIDAAIIALVNKIHAIAGPMIERKAEKLQLLERMENNDLLPGDVKSLLFGIRMDLEKLEAA</sequence>
<evidence type="ECO:0000313" key="3">
    <source>
        <dbReference type="Proteomes" id="UP001162780"/>
    </source>
</evidence>
<dbReference type="EMBL" id="CP113517">
    <property type="protein sequence ID" value="WAR46924.1"/>
    <property type="molecule type" value="Genomic_DNA"/>
</dbReference>
<dbReference type="EMBL" id="CP113517">
    <property type="protein sequence ID" value="WAR44207.1"/>
    <property type="molecule type" value="Genomic_DNA"/>
</dbReference>
<evidence type="ECO:0008006" key="4">
    <source>
        <dbReference type="Google" id="ProtNLM"/>
    </source>
</evidence>
<organism evidence="2 3">
    <name type="scientific">Methylomonas rapida</name>
    <dbReference type="NCBI Taxonomy" id="2963939"/>
    <lineage>
        <taxon>Bacteria</taxon>
        <taxon>Pseudomonadati</taxon>
        <taxon>Pseudomonadota</taxon>
        <taxon>Gammaproteobacteria</taxon>
        <taxon>Methylococcales</taxon>
        <taxon>Methylococcaceae</taxon>
        <taxon>Methylomonas</taxon>
    </lineage>
</organism>
<dbReference type="Proteomes" id="UP001162780">
    <property type="component" value="Chromosome"/>
</dbReference>
<proteinExistence type="predicted"/>
<gene>
    <name evidence="2" type="ORF">NM686_010545</name>
    <name evidence="1" type="ORF">NM686_017790</name>
</gene>
<dbReference type="RefSeq" id="WP_255187833.1">
    <property type="nucleotide sequence ID" value="NZ_CP113517.1"/>
</dbReference>
<accession>A0ABY7GR77</accession>
<evidence type="ECO:0000313" key="2">
    <source>
        <dbReference type="EMBL" id="WAR46924.1"/>
    </source>
</evidence>
<protein>
    <recommendedName>
        <fullName evidence="4">Transcriptional regulator</fullName>
    </recommendedName>
</protein>
<keyword evidence="3" id="KW-1185">Reference proteome</keyword>
<evidence type="ECO:0000313" key="1">
    <source>
        <dbReference type="EMBL" id="WAR44207.1"/>
    </source>
</evidence>